<feature type="non-terminal residue" evidence="1">
    <location>
        <position position="60"/>
    </location>
</feature>
<dbReference type="Proteomes" id="UP000594638">
    <property type="component" value="Unassembled WGS sequence"/>
</dbReference>
<name>A0A8S0Q9H6_OLEEU</name>
<dbReference type="AlphaFoldDB" id="A0A8S0Q9H6"/>
<protein>
    <submittedName>
        <fullName evidence="1">Uncharacterized protein</fullName>
    </submittedName>
</protein>
<proteinExistence type="predicted"/>
<dbReference type="Gramene" id="OE9A049532T1">
    <property type="protein sequence ID" value="OE9A049532C1"/>
    <property type="gene ID" value="OE9A049532"/>
</dbReference>
<gene>
    <name evidence="1" type="ORF">OLEA9_A049532</name>
</gene>
<comment type="caution">
    <text evidence="1">The sequence shown here is derived from an EMBL/GenBank/DDBJ whole genome shotgun (WGS) entry which is preliminary data.</text>
</comment>
<evidence type="ECO:0000313" key="1">
    <source>
        <dbReference type="EMBL" id="CAA2961400.1"/>
    </source>
</evidence>
<dbReference type="EMBL" id="CACTIH010000539">
    <property type="protein sequence ID" value="CAA2961400.1"/>
    <property type="molecule type" value="Genomic_DNA"/>
</dbReference>
<evidence type="ECO:0000313" key="2">
    <source>
        <dbReference type="Proteomes" id="UP000594638"/>
    </source>
</evidence>
<reference evidence="1 2" key="1">
    <citation type="submission" date="2019-12" db="EMBL/GenBank/DDBJ databases">
        <authorList>
            <person name="Alioto T."/>
            <person name="Alioto T."/>
            <person name="Gomez Garrido J."/>
        </authorList>
    </citation>
    <scope>NUCLEOTIDE SEQUENCE [LARGE SCALE GENOMIC DNA]</scope>
</reference>
<sequence>MQVKEKSKAQRTKGDGVREYLLREKSTMKTTLQLSKWIFLSIKSKRAKEKGKFREMMRKH</sequence>
<organism evidence="1 2">
    <name type="scientific">Olea europaea subsp. europaea</name>
    <dbReference type="NCBI Taxonomy" id="158383"/>
    <lineage>
        <taxon>Eukaryota</taxon>
        <taxon>Viridiplantae</taxon>
        <taxon>Streptophyta</taxon>
        <taxon>Embryophyta</taxon>
        <taxon>Tracheophyta</taxon>
        <taxon>Spermatophyta</taxon>
        <taxon>Magnoliopsida</taxon>
        <taxon>eudicotyledons</taxon>
        <taxon>Gunneridae</taxon>
        <taxon>Pentapetalae</taxon>
        <taxon>asterids</taxon>
        <taxon>lamiids</taxon>
        <taxon>Lamiales</taxon>
        <taxon>Oleaceae</taxon>
        <taxon>Oleeae</taxon>
        <taxon>Olea</taxon>
    </lineage>
</organism>
<accession>A0A8S0Q9H6</accession>
<keyword evidence="2" id="KW-1185">Reference proteome</keyword>